<sequence length="360" mass="41749">MAWLNPKGFLMEDVIRKAIEFQARKILRKEEKQRFANRKYQRKHKLRTGSTPLVSDYREPSIWGVAPHFNPRYCITHSKFLAKVIWLKIRSREFEPQPAIRYRIAKDTGGFREIMVFSIPDSAISNLFYRRLRDKNRNLFSPFSYAYMKDRGLFDAVIQLRSFLDGGKKYVIQFDFAKYFDSIDHKYLEHLFEITGFNLSNTELYLMRSFLKHKIFDSKNYGHGPAEIRRVGVPQGSSLSLFLANLAGHQLDRRLESTNGQFVRFADDIVAVTNNHNDALQILSAFDDHCEYSGISINHQKSPGISILATDVKSEMRSFYVNNGDGDQVDVIEEFDYIGHKFSKDEIQLSSRGIKKQSGG</sequence>
<accession>A0A839U3L9</accession>
<dbReference type="PANTHER" id="PTHR34047:SF8">
    <property type="entry name" value="PROTEIN YKFC"/>
    <property type="match status" value="1"/>
</dbReference>
<dbReference type="RefSeq" id="WP_183661045.1">
    <property type="nucleotide sequence ID" value="NZ_JACHXN010000002.1"/>
</dbReference>
<dbReference type="PANTHER" id="PTHR34047">
    <property type="entry name" value="NUCLEAR INTRON MATURASE 1, MITOCHONDRIAL-RELATED"/>
    <property type="match status" value="1"/>
</dbReference>
<dbReference type="EMBL" id="JACHXN010000002">
    <property type="protein sequence ID" value="MBB3144553.1"/>
    <property type="molecule type" value="Genomic_DNA"/>
</dbReference>
<evidence type="ECO:0000256" key="1">
    <source>
        <dbReference type="ARBA" id="ARBA00034120"/>
    </source>
</evidence>
<feature type="domain" description="Reverse transcriptase" evidence="2">
    <location>
        <begin position="85"/>
        <end position="342"/>
    </location>
</feature>
<dbReference type="AlphaFoldDB" id="A0A839U3L9"/>
<keyword evidence="4" id="KW-1185">Reference proteome</keyword>
<name>A0A839U3L9_9HYPH</name>
<comment type="similarity">
    <text evidence="1">Belongs to the bacterial reverse transcriptase family.</text>
</comment>
<dbReference type="PROSITE" id="PS50878">
    <property type="entry name" value="RT_POL"/>
    <property type="match status" value="1"/>
</dbReference>
<keyword evidence="3" id="KW-0695">RNA-directed DNA polymerase</keyword>
<organism evidence="3 4">
    <name type="scientific">Phyllobacterium trifolii</name>
    <dbReference type="NCBI Taxonomy" id="300193"/>
    <lineage>
        <taxon>Bacteria</taxon>
        <taxon>Pseudomonadati</taxon>
        <taxon>Pseudomonadota</taxon>
        <taxon>Alphaproteobacteria</taxon>
        <taxon>Hyphomicrobiales</taxon>
        <taxon>Phyllobacteriaceae</taxon>
        <taxon>Phyllobacterium</taxon>
    </lineage>
</organism>
<dbReference type="SUPFAM" id="SSF56672">
    <property type="entry name" value="DNA/RNA polymerases"/>
    <property type="match status" value="1"/>
</dbReference>
<dbReference type="Proteomes" id="UP000554520">
    <property type="component" value="Unassembled WGS sequence"/>
</dbReference>
<evidence type="ECO:0000313" key="4">
    <source>
        <dbReference type="Proteomes" id="UP000554520"/>
    </source>
</evidence>
<proteinExistence type="inferred from homology"/>
<keyword evidence="3" id="KW-0548">Nucleotidyltransferase</keyword>
<dbReference type="InterPro" id="IPR043502">
    <property type="entry name" value="DNA/RNA_pol_sf"/>
</dbReference>
<dbReference type="InterPro" id="IPR051083">
    <property type="entry name" value="GrpII_Intron_Splice-Mob/Def"/>
</dbReference>
<gene>
    <name evidence="3" type="ORF">FHS21_000949</name>
</gene>
<evidence type="ECO:0000313" key="3">
    <source>
        <dbReference type="EMBL" id="MBB3144553.1"/>
    </source>
</evidence>
<comment type="caution">
    <text evidence="3">The sequence shown here is derived from an EMBL/GenBank/DDBJ whole genome shotgun (WGS) entry which is preliminary data.</text>
</comment>
<dbReference type="GO" id="GO:0003964">
    <property type="term" value="F:RNA-directed DNA polymerase activity"/>
    <property type="evidence" value="ECO:0007669"/>
    <property type="project" value="UniProtKB-KW"/>
</dbReference>
<reference evidence="3 4" key="1">
    <citation type="submission" date="2020-08" db="EMBL/GenBank/DDBJ databases">
        <title>Genomic Encyclopedia of Type Strains, Phase III (KMG-III): the genomes of soil and plant-associated and newly described type strains.</title>
        <authorList>
            <person name="Whitman W."/>
        </authorList>
    </citation>
    <scope>NUCLEOTIDE SEQUENCE [LARGE SCALE GENOMIC DNA]</scope>
    <source>
        <strain evidence="3 4">CECT 7015</strain>
    </source>
</reference>
<protein>
    <submittedName>
        <fullName evidence="3">Retron-type reverse transcriptase</fullName>
    </submittedName>
</protein>
<evidence type="ECO:0000259" key="2">
    <source>
        <dbReference type="PROSITE" id="PS50878"/>
    </source>
</evidence>
<dbReference type="Pfam" id="PF00078">
    <property type="entry name" value="RVT_1"/>
    <property type="match status" value="1"/>
</dbReference>
<keyword evidence="3" id="KW-0808">Transferase</keyword>
<dbReference type="InterPro" id="IPR000477">
    <property type="entry name" value="RT_dom"/>
</dbReference>